<dbReference type="InterPro" id="IPR006073">
    <property type="entry name" value="GTP-bd"/>
</dbReference>
<dbReference type="InterPro" id="IPR018948">
    <property type="entry name" value="GTP-bd_TrmE_N"/>
</dbReference>
<dbReference type="HAMAP" id="MF_00379">
    <property type="entry name" value="GTPase_MnmE"/>
    <property type="match status" value="1"/>
</dbReference>
<dbReference type="Pfam" id="PF12631">
    <property type="entry name" value="MnmE_helical"/>
    <property type="match status" value="1"/>
</dbReference>
<feature type="binding site" evidence="10">
    <location>
        <begin position="249"/>
        <end position="255"/>
    </location>
    <ligand>
        <name>GTP</name>
        <dbReference type="ChEBI" id="CHEBI:37565"/>
    </ligand>
</feature>
<dbReference type="NCBIfam" id="TIGR00450">
    <property type="entry name" value="mnmE_trmE_thdF"/>
    <property type="match status" value="1"/>
</dbReference>
<organism evidence="13 14">
    <name type="scientific">Thermincola ferriacetica</name>
    <dbReference type="NCBI Taxonomy" id="281456"/>
    <lineage>
        <taxon>Bacteria</taxon>
        <taxon>Bacillati</taxon>
        <taxon>Bacillota</taxon>
        <taxon>Clostridia</taxon>
        <taxon>Eubacteriales</taxon>
        <taxon>Thermincolaceae</taxon>
        <taxon>Thermincola</taxon>
    </lineage>
</organism>
<feature type="binding site" evidence="10">
    <location>
        <position position="124"/>
    </location>
    <ligand>
        <name>(6S)-5-formyl-5,6,7,8-tetrahydrofolate</name>
        <dbReference type="ChEBI" id="CHEBI:57457"/>
    </ligand>
</feature>
<keyword evidence="8 10" id="KW-0630">Potassium</keyword>
<evidence type="ECO:0000256" key="2">
    <source>
        <dbReference type="ARBA" id="ARBA00022490"/>
    </source>
</evidence>
<keyword evidence="6 10" id="KW-0378">Hydrolase</keyword>
<dbReference type="Proteomes" id="UP000037175">
    <property type="component" value="Unassembled WGS sequence"/>
</dbReference>
<feature type="binding site" evidence="10">
    <location>
        <position position="251"/>
    </location>
    <ligand>
        <name>K(+)</name>
        <dbReference type="ChEBI" id="CHEBI:29103"/>
    </ligand>
</feature>
<dbReference type="CDD" id="cd04164">
    <property type="entry name" value="trmE"/>
    <property type="match status" value="1"/>
</dbReference>
<reference evidence="14" key="1">
    <citation type="submission" date="2015-07" db="EMBL/GenBank/DDBJ databases">
        <title>Complete Genome of Thermincola ferriacetica strain Z-0001T.</title>
        <authorList>
            <person name="Lusk B."/>
            <person name="Badalamenti J.P."/>
            <person name="Parameswaran P."/>
            <person name="Bond D.R."/>
            <person name="Torres C.I."/>
        </authorList>
    </citation>
    <scope>NUCLEOTIDE SEQUENCE [LARGE SCALE GENOMIC DNA]</scope>
    <source>
        <strain evidence="14">Z-0001</strain>
    </source>
</reference>
<feature type="binding site" evidence="10">
    <location>
        <position position="21"/>
    </location>
    <ligand>
        <name>(6S)-5-formyl-5,6,7,8-tetrahydrofolate</name>
        <dbReference type="ChEBI" id="CHEBI:57457"/>
    </ligand>
</feature>
<comment type="subunit">
    <text evidence="10">Homodimer. Heterotetramer of two MnmE and two MnmG subunits.</text>
</comment>
<feature type="binding site" evidence="10">
    <location>
        <position position="234"/>
    </location>
    <ligand>
        <name>Mg(2+)</name>
        <dbReference type="ChEBI" id="CHEBI:18420"/>
    </ligand>
</feature>
<dbReference type="AlphaFoldDB" id="A0A0L6W0A2"/>
<name>A0A0L6W0A2_9FIRM</name>
<dbReference type="FunFam" id="3.40.50.300:FF:000494">
    <property type="entry name" value="tRNA modification GTPase MnmE"/>
    <property type="match status" value="1"/>
</dbReference>
<dbReference type="EC" id="3.6.-.-" evidence="10"/>
<comment type="caution">
    <text evidence="10">Lacks conserved residue(s) required for the propagation of feature annotation.</text>
</comment>
<feature type="binding site" evidence="10">
    <location>
        <position position="458"/>
    </location>
    <ligand>
        <name>(6S)-5-formyl-5,6,7,8-tetrahydrofolate</name>
        <dbReference type="ChEBI" id="CHEBI:57457"/>
    </ligand>
</feature>
<accession>A0A0L6W0A2</accession>
<dbReference type="GO" id="GO:0002098">
    <property type="term" value="P:tRNA wobble uridine modification"/>
    <property type="evidence" value="ECO:0007669"/>
    <property type="project" value="TreeGrafter"/>
</dbReference>
<dbReference type="InterPro" id="IPR004520">
    <property type="entry name" value="GTPase_MnmE"/>
</dbReference>
<dbReference type="GO" id="GO:0046872">
    <property type="term" value="F:metal ion binding"/>
    <property type="evidence" value="ECO:0007669"/>
    <property type="project" value="UniProtKB-KW"/>
</dbReference>
<evidence type="ECO:0000256" key="1">
    <source>
        <dbReference type="ARBA" id="ARBA00011043"/>
    </source>
</evidence>
<dbReference type="EMBL" id="LGTE01000029">
    <property type="protein sequence ID" value="KNZ68504.1"/>
    <property type="molecule type" value="Genomic_DNA"/>
</dbReference>
<dbReference type="SUPFAM" id="SSF116878">
    <property type="entry name" value="TrmE connector domain"/>
    <property type="match status" value="1"/>
</dbReference>
<feature type="binding site" evidence="10">
    <location>
        <position position="85"/>
    </location>
    <ligand>
        <name>(6S)-5-formyl-5,6,7,8-tetrahydrofolate</name>
        <dbReference type="ChEBI" id="CHEBI:57457"/>
    </ligand>
</feature>
<feature type="binding site" evidence="10">
    <location>
        <begin position="230"/>
        <end position="235"/>
    </location>
    <ligand>
        <name>GTP</name>
        <dbReference type="ChEBI" id="CHEBI:37565"/>
    </ligand>
</feature>
<dbReference type="NCBIfam" id="NF003661">
    <property type="entry name" value="PRK05291.1-3"/>
    <property type="match status" value="1"/>
</dbReference>
<dbReference type="Pfam" id="PF10396">
    <property type="entry name" value="TrmE_N"/>
    <property type="match status" value="1"/>
</dbReference>
<evidence type="ECO:0000256" key="3">
    <source>
        <dbReference type="ARBA" id="ARBA00022694"/>
    </source>
</evidence>
<evidence type="ECO:0000313" key="14">
    <source>
        <dbReference type="Proteomes" id="UP000037175"/>
    </source>
</evidence>
<dbReference type="PRINTS" id="PR00449">
    <property type="entry name" value="RASTRNSFRMNG"/>
</dbReference>
<keyword evidence="5 10" id="KW-0547">Nucleotide-binding</keyword>
<dbReference type="SUPFAM" id="SSF52540">
    <property type="entry name" value="P-loop containing nucleoside triphosphate hydrolases"/>
    <property type="match status" value="1"/>
</dbReference>
<dbReference type="PANTHER" id="PTHR42714:SF2">
    <property type="entry name" value="TRNA MODIFICATION GTPASE GTPBP3, MITOCHONDRIAL"/>
    <property type="match status" value="1"/>
</dbReference>
<dbReference type="FunFam" id="3.30.1360.120:FF:000003">
    <property type="entry name" value="tRNA modification GTPase MnmE"/>
    <property type="match status" value="1"/>
</dbReference>
<gene>
    <name evidence="10" type="primary">mnmE</name>
    <name evidence="10" type="synonym">trmE</name>
    <name evidence="13" type="ORF">Tfer_2966</name>
</gene>
<protein>
    <recommendedName>
        <fullName evidence="10">tRNA modification GTPase MnmE</fullName>
        <ecNumber evidence="10">3.6.-.-</ecNumber>
    </recommendedName>
</protein>
<evidence type="ECO:0000256" key="6">
    <source>
        <dbReference type="ARBA" id="ARBA00022801"/>
    </source>
</evidence>
<feature type="domain" description="TrmE-type G" evidence="12">
    <location>
        <begin position="220"/>
        <end position="379"/>
    </location>
</feature>
<dbReference type="NCBIfam" id="TIGR00231">
    <property type="entry name" value="small_GTP"/>
    <property type="match status" value="1"/>
</dbReference>
<feature type="binding site" evidence="10">
    <location>
        <position position="249"/>
    </location>
    <ligand>
        <name>K(+)</name>
        <dbReference type="ChEBI" id="CHEBI:29103"/>
    </ligand>
</feature>
<keyword evidence="2 10" id="KW-0963">Cytoplasm</keyword>
<evidence type="ECO:0000256" key="5">
    <source>
        <dbReference type="ARBA" id="ARBA00022741"/>
    </source>
</evidence>
<evidence type="ECO:0000313" key="13">
    <source>
        <dbReference type="EMBL" id="KNZ68504.1"/>
    </source>
</evidence>
<evidence type="ECO:0000256" key="4">
    <source>
        <dbReference type="ARBA" id="ARBA00022723"/>
    </source>
</evidence>
<dbReference type="GO" id="GO:0005829">
    <property type="term" value="C:cytosol"/>
    <property type="evidence" value="ECO:0007669"/>
    <property type="project" value="TreeGrafter"/>
</dbReference>
<comment type="subcellular location">
    <subcellularLocation>
        <location evidence="10">Cytoplasm</location>
    </subcellularLocation>
</comment>
<comment type="cofactor">
    <cofactor evidence="10">
        <name>K(+)</name>
        <dbReference type="ChEBI" id="CHEBI:29103"/>
    </cofactor>
    <text evidence="10">Binds 1 potassium ion per subunit.</text>
</comment>
<dbReference type="InterPro" id="IPR025867">
    <property type="entry name" value="MnmE_helical"/>
</dbReference>
<dbReference type="PANTHER" id="PTHR42714">
    <property type="entry name" value="TRNA MODIFICATION GTPASE GTPBP3"/>
    <property type="match status" value="1"/>
</dbReference>
<evidence type="ECO:0000259" key="12">
    <source>
        <dbReference type="PROSITE" id="PS51709"/>
    </source>
</evidence>
<evidence type="ECO:0000256" key="8">
    <source>
        <dbReference type="ARBA" id="ARBA00022958"/>
    </source>
</evidence>
<dbReference type="Gene3D" id="3.30.1360.120">
    <property type="entry name" value="Probable tRNA modification gtpase trme, domain 1"/>
    <property type="match status" value="1"/>
</dbReference>
<evidence type="ECO:0000256" key="7">
    <source>
        <dbReference type="ARBA" id="ARBA00022842"/>
    </source>
</evidence>
<dbReference type="Pfam" id="PF01926">
    <property type="entry name" value="MMR_HSR1"/>
    <property type="match status" value="1"/>
</dbReference>
<dbReference type="InterPro" id="IPR027266">
    <property type="entry name" value="TrmE/GcvT-like"/>
</dbReference>
<comment type="similarity">
    <text evidence="1 10 11">Belongs to the TRAFAC class TrmE-Era-EngA-EngB-Septin-like GTPase superfamily. TrmE GTPase family.</text>
</comment>
<comment type="caution">
    <text evidence="13">The sequence shown here is derived from an EMBL/GenBank/DDBJ whole genome shotgun (WGS) entry which is preliminary data.</text>
</comment>
<dbReference type="Gene3D" id="3.40.50.300">
    <property type="entry name" value="P-loop containing nucleotide triphosphate hydrolases"/>
    <property type="match status" value="1"/>
</dbReference>
<dbReference type="PATRIC" id="fig|281456.6.peg.3100"/>
<keyword evidence="14" id="KW-1185">Reference proteome</keyword>
<dbReference type="GO" id="GO:0005525">
    <property type="term" value="F:GTP binding"/>
    <property type="evidence" value="ECO:0007669"/>
    <property type="project" value="UniProtKB-UniRule"/>
</dbReference>
<evidence type="ECO:0000256" key="11">
    <source>
        <dbReference type="RuleBase" id="RU003313"/>
    </source>
</evidence>
<dbReference type="InterPro" id="IPR031168">
    <property type="entry name" value="G_TrmE"/>
</dbReference>
<dbReference type="InterPro" id="IPR027417">
    <property type="entry name" value="P-loop_NTPase"/>
</dbReference>
<dbReference type="GO" id="GO:0003924">
    <property type="term" value="F:GTPase activity"/>
    <property type="evidence" value="ECO:0007669"/>
    <property type="project" value="UniProtKB-UniRule"/>
</dbReference>
<evidence type="ECO:0000256" key="10">
    <source>
        <dbReference type="HAMAP-Rule" id="MF_00379"/>
    </source>
</evidence>
<dbReference type="PROSITE" id="PS51709">
    <property type="entry name" value="G_TRME"/>
    <property type="match status" value="1"/>
</dbReference>
<dbReference type="InterPro" id="IPR005225">
    <property type="entry name" value="Small_GTP-bd"/>
</dbReference>
<feature type="binding site" evidence="10">
    <location>
        <begin position="274"/>
        <end position="277"/>
    </location>
    <ligand>
        <name>GTP</name>
        <dbReference type="ChEBI" id="CHEBI:37565"/>
    </ligand>
</feature>
<feature type="binding site" evidence="10">
    <location>
        <position position="254"/>
    </location>
    <ligand>
        <name>K(+)</name>
        <dbReference type="ChEBI" id="CHEBI:29103"/>
    </ligand>
</feature>
<keyword evidence="9 10" id="KW-0342">GTP-binding</keyword>
<comment type="function">
    <text evidence="10">Exhibits a very high intrinsic GTPase hydrolysis rate. Involved in the addition of a carboxymethylaminomethyl (cmnm) group at the wobble position (U34) of certain tRNAs, forming tRNA-cmnm(5)s(2)U34.</text>
</comment>
<dbReference type="RefSeq" id="WP_052218930.1">
    <property type="nucleotide sequence ID" value="NZ_LGTE01000029.1"/>
</dbReference>
<keyword evidence="4 10" id="KW-0479">Metal-binding</keyword>
<feature type="binding site" evidence="10">
    <location>
        <position position="230"/>
    </location>
    <ligand>
        <name>K(+)</name>
        <dbReference type="ChEBI" id="CHEBI:29103"/>
    </ligand>
</feature>
<dbReference type="InterPro" id="IPR027368">
    <property type="entry name" value="MnmE_dom2"/>
</dbReference>
<dbReference type="GO" id="GO:0030488">
    <property type="term" value="P:tRNA methylation"/>
    <property type="evidence" value="ECO:0007669"/>
    <property type="project" value="TreeGrafter"/>
</dbReference>
<sequence length="458" mass="49779">MDDTIAAIGTPIGAAGIGIIRVSGKDAIEIVDRIFRSKNKKNLHQVPSHNIVYGHIVDEKGEVIDEVLVTVMLAPKSFTTENVVEINCHGGTVAVRKTLEAVLKAGARLAEPGEFAKRAFLNGRIDLAQAESIMDLINAKTAASLRVAVGQLEGKLSAQIKDIRAKLLELRAHIEAGIDFPEHDIEDLSKEQIKVATVELKSRIDKILESADSGKILREGLKTVIIGKPNVGKSSLLNALVKEKRAIVTDIPGTTRDVIEEFVSVRGIPLKILDTAGIRETEDVVEKIGVQRSKEALEQADFFLFVVDIASEISSEDMEIAALLKGLSGIIIANKTDLTGGLNRDLQKELGLDVPVVAMSLLNGQGLDELEEKIVDIVYNNEFHSVDEILVSNVRHERALTAASEYLTGVLETLENNMPMDCVTIDLNSAWEELGKITGETVGEDLLDQIFSQFCIGK</sequence>
<keyword evidence="7 10" id="KW-0460">Magnesium</keyword>
<feature type="binding site" evidence="10">
    <location>
        <position position="255"/>
    </location>
    <ligand>
        <name>Mg(2+)</name>
        <dbReference type="ChEBI" id="CHEBI:18420"/>
    </ligand>
</feature>
<dbReference type="Gene3D" id="1.20.120.430">
    <property type="entry name" value="tRNA modification GTPase MnmE domain 2"/>
    <property type="match status" value="1"/>
</dbReference>
<dbReference type="GO" id="GO:0042802">
    <property type="term" value="F:identical protein binding"/>
    <property type="evidence" value="ECO:0007669"/>
    <property type="project" value="UniProtKB-ARBA"/>
</dbReference>
<dbReference type="CDD" id="cd14858">
    <property type="entry name" value="TrmE_N"/>
    <property type="match status" value="1"/>
</dbReference>
<evidence type="ECO:0000256" key="9">
    <source>
        <dbReference type="ARBA" id="ARBA00023134"/>
    </source>
</evidence>
<keyword evidence="3 10" id="KW-0819">tRNA processing</keyword>
<proteinExistence type="inferred from homology"/>